<dbReference type="EMBL" id="ANBP01000001">
    <property type="protein sequence ID" value="KAB7759896.1"/>
    <property type="molecule type" value="Genomic_DNA"/>
</dbReference>
<name>A0A5N5VDR2_MYCPH</name>
<reference evidence="1 2" key="1">
    <citation type="submission" date="2012-10" db="EMBL/GenBank/DDBJ databases">
        <title>The draft sequence of the Mycobacterium pheli genome.</title>
        <authorList>
            <person name="Pettersson B.M.F."/>
            <person name="Das S."/>
            <person name="Dasgupta S."/>
            <person name="Bhattacharya A."/>
            <person name="Kirsebom L.A."/>
        </authorList>
    </citation>
    <scope>NUCLEOTIDE SEQUENCE [LARGE SCALE GENOMIC DNA]</scope>
    <source>
        <strain evidence="1 2">CCUG 21000</strain>
    </source>
</reference>
<comment type="caution">
    <text evidence="1">The sequence shown here is derived from an EMBL/GenBank/DDBJ whole genome shotgun (WGS) entry which is preliminary data.</text>
</comment>
<dbReference type="RefSeq" id="WP_003887213.1">
    <property type="nucleotide sequence ID" value="NZ_ANBO01000001.1"/>
</dbReference>
<dbReference type="Proteomes" id="UP000325690">
    <property type="component" value="Unassembled WGS sequence"/>
</dbReference>
<accession>A0A5N5VDR2</accession>
<protein>
    <submittedName>
        <fullName evidence="1">Uncharacterized protein</fullName>
    </submittedName>
</protein>
<evidence type="ECO:0000313" key="1">
    <source>
        <dbReference type="EMBL" id="KAB7759896.1"/>
    </source>
</evidence>
<sequence length="76" mass="8192">MEERLSKAEIRKDAVQEIFDSGVATVTEVATIITTAVRDVANAIGGFATDAFEIRDGVRRASQRLDDDGGDEPPAR</sequence>
<gene>
    <name evidence="1" type="ORF">MPHL21000_02395</name>
</gene>
<proteinExistence type="predicted"/>
<dbReference type="GeneID" id="74304689"/>
<keyword evidence="2" id="KW-1185">Reference proteome</keyword>
<dbReference type="AlphaFoldDB" id="A0A5N5VDR2"/>
<organism evidence="1 2">
    <name type="scientific">Mycolicibacterium phlei DSM 43239 = CCUG 21000</name>
    <dbReference type="NCBI Taxonomy" id="1226750"/>
    <lineage>
        <taxon>Bacteria</taxon>
        <taxon>Bacillati</taxon>
        <taxon>Actinomycetota</taxon>
        <taxon>Actinomycetes</taxon>
        <taxon>Mycobacteriales</taxon>
        <taxon>Mycobacteriaceae</taxon>
        <taxon>Mycolicibacterium</taxon>
    </lineage>
</organism>
<evidence type="ECO:0000313" key="2">
    <source>
        <dbReference type="Proteomes" id="UP000325690"/>
    </source>
</evidence>